<dbReference type="Pfam" id="PF00886">
    <property type="entry name" value="Ribosomal_S16"/>
    <property type="match status" value="1"/>
</dbReference>
<protein>
    <recommendedName>
        <fullName evidence="3">30S ribosomal protein S16</fullName>
    </recommendedName>
</protein>
<dbReference type="SUPFAM" id="SSF54565">
    <property type="entry name" value="Ribosomal protein S16"/>
    <property type="match status" value="1"/>
</dbReference>
<accession>A0A809RAK5</accession>
<dbReference type="GO" id="GO:0003735">
    <property type="term" value="F:structural constituent of ribosome"/>
    <property type="evidence" value="ECO:0007669"/>
    <property type="project" value="InterPro"/>
</dbReference>
<dbReference type="InterPro" id="IPR023803">
    <property type="entry name" value="Ribosomal_bS16_dom_sf"/>
</dbReference>
<feature type="compositionally biased region" description="Low complexity" evidence="4">
    <location>
        <begin position="76"/>
        <end position="86"/>
    </location>
</feature>
<dbReference type="Gene3D" id="3.30.1320.10">
    <property type="match status" value="1"/>
</dbReference>
<dbReference type="GO" id="GO:0005840">
    <property type="term" value="C:ribosome"/>
    <property type="evidence" value="ECO:0007669"/>
    <property type="project" value="UniProtKB-KW"/>
</dbReference>
<keyword evidence="2" id="KW-0687">Ribonucleoprotein</keyword>
<dbReference type="AlphaFoldDB" id="A0A809RAK5"/>
<gene>
    <name evidence="5" type="ORF">NPRO_20740</name>
</gene>
<dbReference type="GO" id="GO:1990904">
    <property type="term" value="C:ribonucleoprotein complex"/>
    <property type="evidence" value="ECO:0007669"/>
    <property type="project" value="UniProtKB-KW"/>
</dbReference>
<proteinExistence type="predicted"/>
<feature type="compositionally biased region" description="Acidic residues" evidence="4">
    <location>
        <begin position="145"/>
        <end position="154"/>
    </location>
</feature>
<evidence type="ECO:0000313" key="6">
    <source>
        <dbReference type="Proteomes" id="UP000662873"/>
    </source>
</evidence>
<evidence type="ECO:0000256" key="3">
    <source>
        <dbReference type="ARBA" id="ARBA00035310"/>
    </source>
</evidence>
<reference evidence="5" key="1">
    <citation type="journal article" name="DNA Res.">
        <title>The physiological potential of anammox bacteria as revealed by their core genome structure.</title>
        <authorList>
            <person name="Okubo T."/>
            <person name="Toyoda A."/>
            <person name="Fukuhara K."/>
            <person name="Uchiyama I."/>
            <person name="Harigaya Y."/>
            <person name="Kuroiwa M."/>
            <person name="Suzuki T."/>
            <person name="Murakami Y."/>
            <person name="Suwa Y."/>
            <person name="Takami H."/>
        </authorList>
    </citation>
    <scope>NUCLEOTIDE SEQUENCE</scope>
    <source>
        <strain evidence="5">317325-2</strain>
    </source>
</reference>
<keyword evidence="1 5" id="KW-0689">Ribosomal protein</keyword>
<dbReference type="GO" id="GO:0005737">
    <property type="term" value="C:cytoplasm"/>
    <property type="evidence" value="ECO:0007669"/>
    <property type="project" value="UniProtKB-ARBA"/>
</dbReference>
<name>A0A809RAK5_9BACT</name>
<evidence type="ECO:0000256" key="1">
    <source>
        <dbReference type="ARBA" id="ARBA00022980"/>
    </source>
</evidence>
<feature type="region of interest" description="Disordered" evidence="4">
    <location>
        <begin position="75"/>
        <end position="154"/>
    </location>
</feature>
<evidence type="ECO:0000313" key="5">
    <source>
        <dbReference type="EMBL" id="BBO24479.1"/>
    </source>
</evidence>
<sequence>MLGTYNPIVKPTQVQIDGEKALNWLLKGAQPTETTAILLNRVGVLDKFFEQRPNARRDYSFLDKRTSAMSVKSVIEAPQTAAAPKPAEAPEPSKPEPVAVAEEAPAEEIPVEAVPEAPAPEVPADEAPTAEANEDASAEASADATEPEAEEPKE</sequence>
<organism evidence="5 6">
    <name type="scientific">Candidatus Nitrosymbiomonas proteolyticus</name>
    <dbReference type="NCBI Taxonomy" id="2608984"/>
    <lineage>
        <taxon>Bacteria</taxon>
        <taxon>Bacillati</taxon>
        <taxon>Armatimonadota</taxon>
        <taxon>Armatimonadota incertae sedis</taxon>
        <taxon>Candidatus Nitrosymbiomonas</taxon>
    </lineage>
</organism>
<dbReference type="Proteomes" id="UP000662873">
    <property type="component" value="Chromosome"/>
</dbReference>
<dbReference type="EMBL" id="AP021858">
    <property type="protein sequence ID" value="BBO24479.1"/>
    <property type="molecule type" value="Genomic_DNA"/>
</dbReference>
<dbReference type="InterPro" id="IPR000307">
    <property type="entry name" value="Ribosomal_bS16"/>
</dbReference>
<evidence type="ECO:0000256" key="4">
    <source>
        <dbReference type="SAM" id="MobiDB-lite"/>
    </source>
</evidence>
<dbReference type="GO" id="GO:0006412">
    <property type="term" value="P:translation"/>
    <property type="evidence" value="ECO:0007669"/>
    <property type="project" value="InterPro"/>
</dbReference>
<evidence type="ECO:0000256" key="2">
    <source>
        <dbReference type="ARBA" id="ARBA00023274"/>
    </source>
</evidence>
<dbReference type="KEGG" id="npy:NPRO_20740"/>